<dbReference type="Gene3D" id="3.40.50.1580">
    <property type="entry name" value="Nucleoside phosphorylase domain"/>
    <property type="match status" value="1"/>
</dbReference>
<dbReference type="EC" id="2.4.2.1" evidence="3 13"/>
<dbReference type="CDD" id="cd09009">
    <property type="entry name" value="PNP-EcPNPII_like"/>
    <property type="match status" value="1"/>
</dbReference>
<dbReference type="GO" id="GO:0006166">
    <property type="term" value="P:purine ribonucleoside salvage"/>
    <property type="evidence" value="ECO:0007669"/>
    <property type="project" value="UniProtKB-KW"/>
</dbReference>
<evidence type="ECO:0000256" key="4">
    <source>
        <dbReference type="ARBA" id="ARBA00013834"/>
    </source>
</evidence>
<feature type="binding site" evidence="14">
    <location>
        <position position="227"/>
    </location>
    <ligand>
        <name>phosphate</name>
        <dbReference type="ChEBI" id="CHEBI:43474"/>
    </ligand>
</feature>
<evidence type="ECO:0000256" key="11">
    <source>
        <dbReference type="ARBA" id="ARBA00023970"/>
    </source>
</evidence>
<dbReference type="PANTHER" id="PTHR11904">
    <property type="entry name" value="METHYLTHIOADENOSINE/PURINE NUCLEOSIDE PHOSPHORYLASE"/>
    <property type="match status" value="1"/>
</dbReference>
<keyword evidence="17" id="KW-1185">Reference proteome</keyword>
<dbReference type="InterPro" id="IPR000845">
    <property type="entry name" value="Nucleoside_phosphorylase_d"/>
</dbReference>
<evidence type="ECO:0000313" key="17">
    <source>
        <dbReference type="Proteomes" id="UP000291020"/>
    </source>
</evidence>
<proteinExistence type="inferred from homology"/>
<evidence type="ECO:0000256" key="9">
    <source>
        <dbReference type="ARBA" id="ARBA00023929"/>
    </source>
</evidence>
<dbReference type="STRING" id="38772.ENSGAGP00000020338"/>
<dbReference type="NCBIfam" id="TIGR01700">
    <property type="entry name" value="PNPH"/>
    <property type="match status" value="1"/>
</dbReference>
<feature type="binding site" evidence="14">
    <location>
        <position position="71"/>
    </location>
    <ligand>
        <name>phosphate</name>
        <dbReference type="ChEBI" id="CHEBI:43474"/>
    </ligand>
</feature>
<feature type="binding site" evidence="14">
    <location>
        <position position="123"/>
    </location>
    <ligand>
        <name>phosphate</name>
        <dbReference type="ChEBI" id="CHEBI:43474"/>
    </ligand>
</feature>
<evidence type="ECO:0000256" key="6">
    <source>
        <dbReference type="ARBA" id="ARBA00022679"/>
    </source>
</evidence>
<comment type="function">
    <text evidence="12">Catalyzes the phosphorolytic breakdown of the N-glycosidic bond in the beta-(deoxy)ribonucleoside molecules, with the formation of the corresponding free purine bases and pentose-1-phosphate. Preferentially acts on 6-oxopurine nucleosides including inosine and guanosine.</text>
</comment>
<organism evidence="16 17">
    <name type="scientific">Gopherus agassizii</name>
    <name type="common">Agassiz's desert tortoise</name>
    <dbReference type="NCBI Taxonomy" id="38772"/>
    <lineage>
        <taxon>Eukaryota</taxon>
        <taxon>Metazoa</taxon>
        <taxon>Chordata</taxon>
        <taxon>Craniata</taxon>
        <taxon>Vertebrata</taxon>
        <taxon>Euteleostomi</taxon>
        <taxon>Archelosauria</taxon>
        <taxon>Testudinata</taxon>
        <taxon>Testudines</taxon>
        <taxon>Cryptodira</taxon>
        <taxon>Durocryptodira</taxon>
        <taxon>Testudinoidea</taxon>
        <taxon>Testudinidae</taxon>
        <taxon>Gopherus</taxon>
    </lineage>
</organism>
<comment type="similarity">
    <text evidence="2 13">Belongs to the PNP/MTAP phosphorylase family.</text>
</comment>
<comment type="catalytic activity">
    <reaction evidence="11 13">
        <text>guanosine + phosphate = alpha-D-ribose 1-phosphate + guanine</text>
        <dbReference type="Rhea" id="RHEA:13233"/>
        <dbReference type="ChEBI" id="CHEBI:16235"/>
        <dbReference type="ChEBI" id="CHEBI:16750"/>
        <dbReference type="ChEBI" id="CHEBI:43474"/>
        <dbReference type="ChEBI" id="CHEBI:57720"/>
        <dbReference type="EC" id="2.4.2.1"/>
    </reaction>
</comment>
<evidence type="ECO:0000256" key="2">
    <source>
        <dbReference type="ARBA" id="ARBA00006751"/>
    </source>
</evidence>
<feature type="binding site" evidence="14">
    <location>
        <position position="208"/>
    </location>
    <ligand>
        <name>a purine D-ribonucleoside</name>
        <dbReference type="ChEBI" id="CHEBI:142355"/>
    </ligand>
</feature>
<comment type="function">
    <text evidence="13">The purine nucleoside phosphorylases catalyze the phosphorolytic breakdown of the N-glycosidic bond in the beta-(deoxy)ribonucleoside molecules, with the formation of the corresponding free purine bases and pentose-1-phosphate.</text>
</comment>
<dbReference type="NCBIfam" id="TIGR01697">
    <property type="entry name" value="PNPH-PUNA-XAPA"/>
    <property type="match status" value="1"/>
</dbReference>
<dbReference type="GO" id="GO:0005737">
    <property type="term" value="C:cytoplasm"/>
    <property type="evidence" value="ECO:0007669"/>
    <property type="project" value="TreeGrafter"/>
</dbReference>
<protein>
    <recommendedName>
        <fullName evidence="4 13">Purine nucleoside phosphorylase</fullName>
        <ecNumber evidence="3 13">2.4.2.1</ecNumber>
    </recommendedName>
    <alternativeName>
        <fullName evidence="13">Inosine-guanosine phosphorylase</fullName>
    </alternativeName>
</protein>
<evidence type="ECO:0000313" key="16">
    <source>
        <dbReference type="Ensembl" id="ENSGAGP00000020338.1"/>
    </source>
</evidence>
<comment type="catalytic activity">
    <reaction evidence="8 13">
        <text>inosine + phosphate = alpha-D-ribose 1-phosphate + hypoxanthine</text>
        <dbReference type="Rhea" id="RHEA:27646"/>
        <dbReference type="ChEBI" id="CHEBI:17368"/>
        <dbReference type="ChEBI" id="CHEBI:17596"/>
        <dbReference type="ChEBI" id="CHEBI:43474"/>
        <dbReference type="ChEBI" id="CHEBI:57720"/>
        <dbReference type="EC" id="2.4.2.1"/>
    </reaction>
</comment>
<reference evidence="16" key="2">
    <citation type="submission" date="2025-08" db="UniProtKB">
        <authorList>
            <consortium name="Ensembl"/>
        </authorList>
    </citation>
    <scope>IDENTIFICATION</scope>
</reference>
<dbReference type="Proteomes" id="UP000291020">
    <property type="component" value="Unassembled WGS sequence"/>
</dbReference>
<sequence>MEPAASEECSRYTYEQHKETADWLLDHTTHRPSLAIICGSGLGGLADQVKDPVVFNYTDIPNFPQSTVVGHAGKLVFGTLAGVSCVVMKGRFHMYEGYPLWKVTFPVRIFHLLGAQTLIVTNAAGGLNRGYQVGDIMVIRDHINMPGLAGINPLSGPCDERFGPRFPAMSDAYDEQLRGLALAVGKELGYGPSLHEGVYCTLGGPNYETIAECRFLQQLGADAVGMSTVPEVLVARHCGLRVFGFSLITNKSVLEYGTREKANHAEVLEAGCQAALKLERLVSVLLERMKGKGLV</sequence>
<evidence type="ECO:0000256" key="7">
    <source>
        <dbReference type="ARBA" id="ARBA00022726"/>
    </source>
</evidence>
<dbReference type="FunFam" id="3.40.50.1580:FF:000004">
    <property type="entry name" value="Purine nucleoside phosphorylase"/>
    <property type="match status" value="1"/>
</dbReference>
<dbReference type="Pfam" id="PF01048">
    <property type="entry name" value="PNP_UDP_1"/>
    <property type="match status" value="1"/>
</dbReference>
<keyword evidence="6 13" id="KW-0808">Transferase</keyword>
<reference evidence="17" key="1">
    <citation type="journal article" date="2017" name="PLoS ONE">
        <title>The Agassiz's desert tortoise genome provides a resource for the conservation of a threatened species.</title>
        <authorList>
            <person name="Tollis M."/>
            <person name="DeNardo D.F."/>
            <person name="Cornelius J.A."/>
            <person name="Dolby G.A."/>
            <person name="Edwards T."/>
            <person name="Henen B.T."/>
            <person name="Karl A.E."/>
            <person name="Murphy R.W."/>
            <person name="Kusumi K."/>
        </authorList>
    </citation>
    <scope>NUCLEOTIDE SEQUENCE [LARGE SCALE GENOMIC DNA]</scope>
</reference>
<dbReference type="PANTHER" id="PTHR11904:SF12">
    <property type="entry name" value="PURINE NUCLEOSIDE PHOSPHORYLASE"/>
    <property type="match status" value="1"/>
</dbReference>
<dbReference type="GO" id="GO:0004731">
    <property type="term" value="F:purine-nucleoside phosphorylase activity"/>
    <property type="evidence" value="ECO:0007669"/>
    <property type="project" value="UniProtKB-EC"/>
</dbReference>
<dbReference type="InterPro" id="IPR035994">
    <property type="entry name" value="Nucleoside_phosphorylase_sf"/>
</dbReference>
<accession>A0A452HYT8</accession>
<feature type="binding site" evidence="14">
    <location>
        <position position="40"/>
    </location>
    <ligand>
        <name>phosphate</name>
        <dbReference type="ChEBI" id="CHEBI:43474"/>
    </ligand>
</feature>
<feature type="binding site" evidence="14">
    <location>
        <position position="250"/>
    </location>
    <ligand>
        <name>a purine D-ribonucleoside</name>
        <dbReference type="ChEBI" id="CHEBI:142355"/>
    </ligand>
</feature>
<dbReference type="SUPFAM" id="SSF53167">
    <property type="entry name" value="Purine and uridine phosphorylases"/>
    <property type="match status" value="1"/>
</dbReference>
<keyword evidence="5 13" id="KW-0328">Glycosyltransferase</keyword>
<dbReference type="InterPro" id="IPR011270">
    <property type="entry name" value="Pur_Nuc_Pase_Ino/Guo-sp"/>
</dbReference>
<comment type="catalytic activity">
    <reaction evidence="10 13">
        <text>2'-deoxyinosine + phosphate = 2-deoxy-alpha-D-ribose 1-phosphate + hypoxanthine</text>
        <dbReference type="Rhea" id="RHEA:27750"/>
        <dbReference type="ChEBI" id="CHEBI:17368"/>
        <dbReference type="ChEBI" id="CHEBI:28997"/>
        <dbReference type="ChEBI" id="CHEBI:43474"/>
        <dbReference type="ChEBI" id="CHEBI:57259"/>
        <dbReference type="EC" id="2.4.2.1"/>
    </reaction>
</comment>
<comment type="catalytic activity">
    <reaction evidence="9 13">
        <text>2'-deoxyguanosine + phosphate = 2-deoxy-alpha-D-ribose 1-phosphate + guanine</text>
        <dbReference type="Rhea" id="RHEA:27738"/>
        <dbReference type="ChEBI" id="CHEBI:16235"/>
        <dbReference type="ChEBI" id="CHEBI:17172"/>
        <dbReference type="ChEBI" id="CHEBI:43474"/>
        <dbReference type="ChEBI" id="CHEBI:57259"/>
        <dbReference type="EC" id="2.4.2.1"/>
    </reaction>
</comment>
<reference evidence="16" key="3">
    <citation type="submission" date="2025-09" db="UniProtKB">
        <authorList>
            <consortium name="Ensembl"/>
        </authorList>
    </citation>
    <scope>IDENTIFICATION</scope>
</reference>
<evidence type="ECO:0000256" key="13">
    <source>
        <dbReference type="PIRNR" id="PIRNR000477"/>
    </source>
</evidence>
<dbReference type="NCBIfam" id="NF006054">
    <property type="entry name" value="PRK08202.1"/>
    <property type="match status" value="1"/>
</dbReference>
<name>A0A452HYT8_9SAUR</name>
<dbReference type="AlphaFoldDB" id="A0A452HYT8"/>
<dbReference type="GO" id="GO:0047975">
    <property type="term" value="F:guanosine phosphorylase activity"/>
    <property type="evidence" value="ECO:0007669"/>
    <property type="project" value="RHEA"/>
</dbReference>
<evidence type="ECO:0000256" key="3">
    <source>
        <dbReference type="ARBA" id="ARBA00011886"/>
    </source>
</evidence>
<feature type="binding site" evidence="14">
    <location>
        <begin position="91"/>
        <end position="93"/>
    </location>
    <ligand>
        <name>phosphate</name>
        <dbReference type="ChEBI" id="CHEBI:43474"/>
    </ligand>
</feature>
<keyword evidence="7" id="KW-0660">Purine salvage</keyword>
<dbReference type="InterPro" id="IPR011268">
    <property type="entry name" value="Purine_phosphorylase"/>
</dbReference>
<evidence type="ECO:0000256" key="10">
    <source>
        <dbReference type="ARBA" id="ARBA00023950"/>
    </source>
</evidence>
<feature type="domain" description="Nucleoside phosphorylase" evidence="15">
    <location>
        <begin position="34"/>
        <end position="285"/>
    </location>
</feature>
<evidence type="ECO:0000256" key="5">
    <source>
        <dbReference type="ARBA" id="ARBA00022676"/>
    </source>
</evidence>
<evidence type="ECO:0000256" key="14">
    <source>
        <dbReference type="PIRSR" id="PIRSR000477-2"/>
    </source>
</evidence>
<dbReference type="Ensembl" id="ENSGAGT00000023174.1">
    <property type="protein sequence ID" value="ENSGAGP00000020338.1"/>
    <property type="gene ID" value="ENSGAGG00000014994.1"/>
</dbReference>
<evidence type="ECO:0000256" key="12">
    <source>
        <dbReference type="ARBA" id="ARBA00054498"/>
    </source>
</evidence>
<evidence type="ECO:0000256" key="1">
    <source>
        <dbReference type="ARBA" id="ARBA00005058"/>
    </source>
</evidence>
<evidence type="ECO:0000259" key="15">
    <source>
        <dbReference type="Pfam" id="PF01048"/>
    </source>
</evidence>
<comment type="pathway">
    <text evidence="1 13">Purine metabolism; purine nucleoside salvage.</text>
</comment>
<dbReference type="UniPathway" id="UPA00606"/>
<dbReference type="PIRSF" id="PIRSF000477">
    <property type="entry name" value="PurNPase"/>
    <property type="match status" value="1"/>
</dbReference>
<evidence type="ECO:0000256" key="8">
    <source>
        <dbReference type="ARBA" id="ARBA00023918"/>
    </source>
</evidence>